<dbReference type="SUPFAM" id="SSF53474">
    <property type="entry name" value="alpha/beta-Hydrolases"/>
    <property type="match status" value="1"/>
</dbReference>
<dbReference type="EMBL" id="AYZM01000180">
    <property type="protein sequence ID" value="KRN15154.1"/>
    <property type="molecule type" value="Genomic_DNA"/>
</dbReference>
<gene>
    <name evidence="1" type="ORF">FD14_GL002973</name>
</gene>
<evidence type="ECO:0008006" key="3">
    <source>
        <dbReference type="Google" id="ProtNLM"/>
    </source>
</evidence>
<dbReference type="AlphaFoldDB" id="A0A0R2EFJ6"/>
<organism evidence="1 2">
    <name type="scientific">Secundilactobacillus similis DSM 23365 = JCM 2765</name>
    <dbReference type="NCBI Taxonomy" id="1423804"/>
    <lineage>
        <taxon>Bacteria</taxon>
        <taxon>Bacillati</taxon>
        <taxon>Bacillota</taxon>
        <taxon>Bacilli</taxon>
        <taxon>Lactobacillales</taxon>
        <taxon>Lactobacillaceae</taxon>
        <taxon>Secundilactobacillus</taxon>
    </lineage>
</organism>
<keyword evidence="2" id="KW-1185">Reference proteome</keyword>
<evidence type="ECO:0000313" key="1">
    <source>
        <dbReference type="EMBL" id="KRN15154.1"/>
    </source>
</evidence>
<name>A0A0R2EFJ6_9LACO</name>
<dbReference type="STRING" id="1423804.FD14_GL002973"/>
<dbReference type="Gene3D" id="3.40.50.1820">
    <property type="entry name" value="alpha/beta hydrolase"/>
    <property type="match status" value="1"/>
</dbReference>
<accession>A0A0R2EFJ6</accession>
<dbReference type="RefSeq" id="WP_057152470.1">
    <property type="nucleotide sequence ID" value="NZ_AYZM01000180.1"/>
</dbReference>
<protein>
    <recommendedName>
        <fullName evidence="3">Cell surface hydrolase</fullName>
    </recommendedName>
</protein>
<dbReference type="InterPro" id="IPR029058">
    <property type="entry name" value="AB_hydrolase_fold"/>
</dbReference>
<dbReference type="Proteomes" id="UP000051442">
    <property type="component" value="Unassembled WGS sequence"/>
</dbReference>
<comment type="caution">
    <text evidence="1">The sequence shown here is derived from an EMBL/GenBank/DDBJ whole genome shotgun (WGS) entry which is preliminary data.</text>
</comment>
<dbReference type="InterPro" id="IPR010315">
    <property type="entry name" value="DUF915_hydro-like"/>
</dbReference>
<evidence type="ECO:0000313" key="2">
    <source>
        <dbReference type="Proteomes" id="UP000051442"/>
    </source>
</evidence>
<dbReference type="PATRIC" id="fig|1423804.4.peg.3201"/>
<proteinExistence type="predicted"/>
<reference evidence="1 2" key="1">
    <citation type="journal article" date="2015" name="Genome Announc.">
        <title>Expanding the biotechnology potential of lactobacilli through comparative genomics of 213 strains and associated genera.</title>
        <authorList>
            <person name="Sun Z."/>
            <person name="Harris H.M."/>
            <person name="McCann A."/>
            <person name="Guo C."/>
            <person name="Argimon S."/>
            <person name="Zhang W."/>
            <person name="Yang X."/>
            <person name="Jeffery I.B."/>
            <person name="Cooney J.C."/>
            <person name="Kagawa T.F."/>
            <person name="Liu W."/>
            <person name="Song Y."/>
            <person name="Salvetti E."/>
            <person name="Wrobel A."/>
            <person name="Rasinkangas P."/>
            <person name="Parkhill J."/>
            <person name="Rea M.C."/>
            <person name="O'Sullivan O."/>
            <person name="Ritari J."/>
            <person name="Douillard F.P."/>
            <person name="Paul Ross R."/>
            <person name="Yang R."/>
            <person name="Briner A.E."/>
            <person name="Felis G.E."/>
            <person name="de Vos W.M."/>
            <person name="Barrangou R."/>
            <person name="Klaenhammer T.R."/>
            <person name="Caufield P.W."/>
            <person name="Cui Y."/>
            <person name="Zhang H."/>
            <person name="O'Toole P.W."/>
        </authorList>
    </citation>
    <scope>NUCLEOTIDE SEQUENCE [LARGE SCALE GENOMIC DNA]</scope>
    <source>
        <strain evidence="1 2">DSM 23365</strain>
    </source>
</reference>
<sequence>MKSKKLLLAVIVTLVVGLLIGVRVAQVAQQRYVKRHYQFSSTPTIFVHGWTGGKASEQLMVDSAEDLHVAKHKMTIRVRADGTLKIKGHLNHRQKNPIIEVIFNNNRAGELQDAAWLKTIMHRLKTEYGVTHYNAVGHSMGAYAWTYYNMDVSNQKAYPKLNRAVLIAGPYDGIINNHKLNQPLTLPLSKLWDDHPNENRLLKNGKPKIIRPEYKLLLKLRDRFPKQAKVLNIYGDLNDGSHSDGVVTMPSARSLGYLLRNRVAAYREYRVTGPTAQHSKLHQHNLTVNRTLINFLWGK</sequence>
<dbReference type="Pfam" id="PF06028">
    <property type="entry name" value="DUF915"/>
    <property type="match status" value="1"/>
</dbReference>